<reference evidence="9 10" key="1">
    <citation type="journal article" date="2007" name="Nature">
        <title>Evolution of genes and genomes on the Drosophila phylogeny.</title>
        <authorList>
            <consortium name="Drosophila 12 Genomes Consortium"/>
            <person name="Clark A.G."/>
            <person name="Eisen M.B."/>
            <person name="Smith D.R."/>
            <person name="Bergman C.M."/>
            <person name="Oliver B."/>
            <person name="Markow T.A."/>
            <person name="Kaufman T.C."/>
            <person name="Kellis M."/>
            <person name="Gelbart W."/>
            <person name="Iyer V.N."/>
            <person name="Pollard D.A."/>
            <person name="Sackton T.B."/>
            <person name="Larracuente A.M."/>
            <person name="Singh N.D."/>
            <person name="Abad J.P."/>
            <person name="Abt D.N."/>
            <person name="Adryan B."/>
            <person name="Aguade M."/>
            <person name="Akashi H."/>
            <person name="Anderson W.W."/>
            <person name="Aquadro C.F."/>
            <person name="Ardell D.H."/>
            <person name="Arguello R."/>
            <person name="Artieri C.G."/>
            <person name="Barbash D.A."/>
            <person name="Barker D."/>
            <person name="Barsanti P."/>
            <person name="Batterham P."/>
            <person name="Batzoglou S."/>
            <person name="Begun D."/>
            <person name="Bhutkar A."/>
            <person name="Blanco E."/>
            <person name="Bosak S.A."/>
            <person name="Bradley R.K."/>
            <person name="Brand A.D."/>
            <person name="Brent M.R."/>
            <person name="Brooks A.N."/>
            <person name="Brown R.H."/>
            <person name="Butlin R.K."/>
            <person name="Caggese C."/>
            <person name="Calvi B.R."/>
            <person name="Bernardo de Carvalho A."/>
            <person name="Caspi A."/>
            <person name="Castrezana S."/>
            <person name="Celniker S.E."/>
            <person name="Chang J.L."/>
            <person name="Chapple C."/>
            <person name="Chatterji S."/>
            <person name="Chinwalla A."/>
            <person name="Civetta A."/>
            <person name="Clifton S.W."/>
            <person name="Comeron J.M."/>
            <person name="Costello J.C."/>
            <person name="Coyne J.A."/>
            <person name="Daub J."/>
            <person name="David R.G."/>
            <person name="Delcher A.L."/>
            <person name="Delehaunty K."/>
            <person name="Do C.B."/>
            <person name="Ebling H."/>
            <person name="Edwards K."/>
            <person name="Eickbush T."/>
            <person name="Evans J.D."/>
            <person name="Filipski A."/>
            <person name="Findeiss S."/>
            <person name="Freyhult E."/>
            <person name="Fulton L."/>
            <person name="Fulton R."/>
            <person name="Garcia A.C."/>
            <person name="Gardiner A."/>
            <person name="Garfield D.A."/>
            <person name="Garvin B.E."/>
            <person name="Gibson G."/>
            <person name="Gilbert D."/>
            <person name="Gnerre S."/>
            <person name="Godfrey J."/>
            <person name="Good R."/>
            <person name="Gotea V."/>
            <person name="Gravely B."/>
            <person name="Greenberg A.J."/>
            <person name="Griffiths-Jones S."/>
            <person name="Gross S."/>
            <person name="Guigo R."/>
            <person name="Gustafson E.A."/>
            <person name="Haerty W."/>
            <person name="Hahn M.W."/>
            <person name="Halligan D.L."/>
            <person name="Halpern A.L."/>
            <person name="Halter G.M."/>
            <person name="Han M.V."/>
            <person name="Heger A."/>
            <person name="Hillier L."/>
            <person name="Hinrichs A.S."/>
            <person name="Holmes I."/>
            <person name="Hoskins R.A."/>
            <person name="Hubisz M.J."/>
            <person name="Hultmark D."/>
            <person name="Huntley M.A."/>
            <person name="Jaffe D.B."/>
            <person name="Jagadeeshan S."/>
            <person name="Jeck W.R."/>
            <person name="Johnson J."/>
            <person name="Jones C.D."/>
            <person name="Jordan W.C."/>
            <person name="Karpen G.H."/>
            <person name="Kataoka E."/>
            <person name="Keightley P.D."/>
            <person name="Kheradpour P."/>
            <person name="Kirkness E.F."/>
            <person name="Koerich L.B."/>
            <person name="Kristiansen K."/>
            <person name="Kudrna D."/>
            <person name="Kulathinal R.J."/>
            <person name="Kumar S."/>
            <person name="Kwok R."/>
            <person name="Lander E."/>
            <person name="Langley C.H."/>
            <person name="Lapoint R."/>
            <person name="Lazzaro B.P."/>
            <person name="Lee S.J."/>
            <person name="Levesque L."/>
            <person name="Li R."/>
            <person name="Lin C.F."/>
            <person name="Lin M.F."/>
            <person name="Lindblad-Toh K."/>
            <person name="Llopart A."/>
            <person name="Long M."/>
            <person name="Low L."/>
            <person name="Lozovsky E."/>
            <person name="Lu J."/>
            <person name="Luo M."/>
            <person name="Machado C.A."/>
            <person name="Makalowski W."/>
            <person name="Marzo M."/>
            <person name="Matsuda M."/>
            <person name="Matzkin L."/>
            <person name="McAllister B."/>
            <person name="McBride C.S."/>
            <person name="McKernan B."/>
            <person name="McKernan K."/>
            <person name="Mendez-Lago M."/>
            <person name="Minx P."/>
            <person name="Mollenhauer M.U."/>
            <person name="Montooth K."/>
            <person name="Mount S.M."/>
            <person name="Mu X."/>
            <person name="Myers E."/>
            <person name="Negre B."/>
            <person name="Newfeld S."/>
            <person name="Nielsen R."/>
            <person name="Noor M.A."/>
            <person name="O'Grady P."/>
            <person name="Pachter L."/>
            <person name="Papaceit M."/>
            <person name="Parisi M.J."/>
            <person name="Parisi M."/>
            <person name="Parts L."/>
            <person name="Pedersen J.S."/>
            <person name="Pesole G."/>
            <person name="Phillippy A.M."/>
            <person name="Ponting C.P."/>
            <person name="Pop M."/>
            <person name="Porcelli D."/>
            <person name="Powell J.R."/>
            <person name="Prohaska S."/>
            <person name="Pruitt K."/>
            <person name="Puig M."/>
            <person name="Quesneville H."/>
            <person name="Ram K.R."/>
            <person name="Rand D."/>
            <person name="Rasmussen M.D."/>
            <person name="Reed L.K."/>
            <person name="Reenan R."/>
            <person name="Reily A."/>
            <person name="Remington K.A."/>
            <person name="Rieger T.T."/>
            <person name="Ritchie M.G."/>
            <person name="Robin C."/>
            <person name="Rogers Y.H."/>
            <person name="Rohde C."/>
            <person name="Rozas J."/>
            <person name="Rubenfield M.J."/>
            <person name="Ruiz A."/>
            <person name="Russo S."/>
            <person name="Salzberg S.L."/>
            <person name="Sanchez-Gracia A."/>
            <person name="Saranga D.J."/>
            <person name="Sato H."/>
            <person name="Schaeffer S.W."/>
            <person name="Schatz M.C."/>
            <person name="Schlenke T."/>
            <person name="Schwartz R."/>
            <person name="Segarra C."/>
            <person name="Singh R.S."/>
            <person name="Sirot L."/>
            <person name="Sirota M."/>
            <person name="Sisneros N.B."/>
            <person name="Smith C.D."/>
            <person name="Smith T.F."/>
            <person name="Spieth J."/>
            <person name="Stage D.E."/>
            <person name="Stark A."/>
            <person name="Stephan W."/>
            <person name="Strausberg R.L."/>
            <person name="Strempel S."/>
            <person name="Sturgill D."/>
            <person name="Sutton G."/>
            <person name="Sutton G.G."/>
            <person name="Tao W."/>
            <person name="Teichmann S."/>
            <person name="Tobari Y.N."/>
            <person name="Tomimura Y."/>
            <person name="Tsolas J.M."/>
            <person name="Valente V.L."/>
            <person name="Venter E."/>
            <person name="Venter J.C."/>
            <person name="Vicario S."/>
            <person name="Vieira F.G."/>
            <person name="Vilella A.J."/>
            <person name="Villasante A."/>
            <person name="Walenz B."/>
            <person name="Wang J."/>
            <person name="Wasserman M."/>
            <person name="Watts T."/>
            <person name="Wilson D."/>
            <person name="Wilson R.K."/>
            <person name="Wing R.A."/>
            <person name="Wolfner M.F."/>
            <person name="Wong A."/>
            <person name="Wong G.K."/>
            <person name="Wu C.I."/>
            <person name="Wu G."/>
            <person name="Yamamoto D."/>
            <person name="Yang H.P."/>
            <person name="Yang S.P."/>
            <person name="Yorke J.A."/>
            <person name="Yoshida K."/>
            <person name="Zdobnov E."/>
            <person name="Zhang P."/>
            <person name="Zhang Y."/>
            <person name="Zimin A.V."/>
            <person name="Baldwin J."/>
            <person name="Abdouelleil A."/>
            <person name="Abdulkadir J."/>
            <person name="Abebe A."/>
            <person name="Abera B."/>
            <person name="Abreu J."/>
            <person name="Acer S.C."/>
            <person name="Aftuck L."/>
            <person name="Alexander A."/>
            <person name="An P."/>
            <person name="Anderson E."/>
            <person name="Anderson S."/>
            <person name="Arachi H."/>
            <person name="Azer M."/>
            <person name="Bachantsang P."/>
            <person name="Barry A."/>
            <person name="Bayul T."/>
            <person name="Berlin A."/>
            <person name="Bessette D."/>
            <person name="Bloom T."/>
            <person name="Blye J."/>
            <person name="Boguslavskiy L."/>
            <person name="Bonnet C."/>
            <person name="Boukhgalter B."/>
            <person name="Bourzgui I."/>
            <person name="Brown A."/>
            <person name="Cahill P."/>
            <person name="Channer S."/>
            <person name="Cheshatsang Y."/>
            <person name="Chuda L."/>
            <person name="Citroen M."/>
            <person name="Collymore A."/>
            <person name="Cooke P."/>
            <person name="Costello M."/>
            <person name="D'Aco K."/>
            <person name="Daza R."/>
            <person name="De Haan G."/>
            <person name="DeGray S."/>
            <person name="DeMaso C."/>
            <person name="Dhargay N."/>
            <person name="Dooley K."/>
            <person name="Dooley E."/>
            <person name="Doricent M."/>
            <person name="Dorje P."/>
            <person name="Dorjee K."/>
            <person name="Dupes A."/>
            <person name="Elong R."/>
            <person name="Falk J."/>
            <person name="Farina A."/>
            <person name="Faro S."/>
            <person name="Ferguson D."/>
            <person name="Fisher S."/>
            <person name="Foley C.D."/>
            <person name="Franke A."/>
            <person name="Friedrich D."/>
            <person name="Gadbois L."/>
            <person name="Gearin G."/>
            <person name="Gearin C.R."/>
            <person name="Giannoukos G."/>
            <person name="Goode T."/>
            <person name="Graham J."/>
            <person name="Grandbois E."/>
            <person name="Grewal S."/>
            <person name="Gyaltsen K."/>
            <person name="Hafez N."/>
            <person name="Hagos B."/>
            <person name="Hall J."/>
            <person name="Henson C."/>
            <person name="Hollinger A."/>
            <person name="Honan T."/>
            <person name="Huard M.D."/>
            <person name="Hughes L."/>
            <person name="Hurhula B."/>
            <person name="Husby M.E."/>
            <person name="Kamat A."/>
            <person name="Kanga B."/>
            <person name="Kashin S."/>
            <person name="Khazanovich D."/>
            <person name="Kisner P."/>
            <person name="Lance K."/>
            <person name="Lara M."/>
            <person name="Lee W."/>
            <person name="Lennon N."/>
            <person name="Letendre F."/>
            <person name="LeVine R."/>
            <person name="Lipovsky A."/>
            <person name="Liu X."/>
            <person name="Liu J."/>
            <person name="Liu S."/>
            <person name="Lokyitsang T."/>
            <person name="Lokyitsang Y."/>
            <person name="Lubonja R."/>
            <person name="Lui A."/>
            <person name="MacDonald P."/>
            <person name="Magnisalis V."/>
            <person name="Maru K."/>
            <person name="Matthews C."/>
            <person name="McCusker W."/>
            <person name="McDonough S."/>
            <person name="Mehta T."/>
            <person name="Meldrim J."/>
            <person name="Meneus L."/>
            <person name="Mihai O."/>
            <person name="Mihalev A."/>
            <person name="Mihova T."/>
            <person name="Mittelman R."/>
            <person name="Mlenga V."/>
            <person name="Montmayeur A."/>
            <person name="Mulrain L."/>
            <person name="Navidi A."/>
            <person name="Naylor J."/>
            <person name="Negash T."/>
            <person name="Nguyen T."/>
            <person name="Nguyen N."/>
            <person name="Nicol R."/>
            <person name="Norbu C."/>
            <person name="Norbu N."/>
            <person name="Novod N."/>
            <person name="O'Neill B."/>
            <person name="Osman S."/>
            <person name="Markiewicz E."/>
            <person name="Oyono O.L."/>
            <person name="Patti C."/>
            <person name="Phunkhang P."/>
            <person name="Pierre F."/>
            <person name="Priest M."/>
            <person name="Raghuraman S."/>
            <person name="Rege F."/>
            <person name="Reyes R."/>
            <person name="Rise C."/>
            <person name="Rogov P."/>
            <person name="Ross K."/>
            <person name="Ryan E."/>
            <person name="Settipalli S."/>
            <person name="Shea T."/>
            <person name="Sherpa N."/>
            <person name="Shi L."/>
            <person name="Shih D."/>
            <person name="Sparrow T."/>
            <person name="Spaulding J."/>
            <person name="Stalker J."/>
            <person name="Stange-Thomann N."/>
            <person name="Stavropoulos S."/>
            <person name="Stone C."/>
            <person name="Strader C."/>
            <person name="Tesfaye S."/>
            <person name="Thomson T."/>
            <person name="Thoulutsang Y."/>
            <person name="Thoulutsang D."/>
            <person name="Topham K."/>
            <person name="Topping I."/>
            <person name="Tsamla T."/>
            <person name="Vassiliev H."/>
            <person name="Vo A."/>
            <person name="Wangchuk T."/>
            <person name="Wangdi T."/>
            <person name="Weiand M."/>
            <person name="Wilkinson J."/>
            <person name="Wilson A."/>
            <person name="Yadav S."/>
            <person name="Young G."/>
            <person name="Yu Q."/>
            <person name="Zembek L."/>
            <person name="Zhong D."/>
            <person name="Zimmer A."/>
            <person name="Zwirko Z."/>
            <person name="Jaffe D.B."/>
            <person name="Alvarez P."/>
            <person name="Brockman W."/>
            <person name="Butler J."/>
            <person name="Chin C."/>
            <person name="Gnerre S."/>
            <person name="Grabherr M."/>
            <person name="Kleber M."/>
            <person name="Mauceli E."/>
            <person name="MacCallum I."/>
        </authorList>
    </citation>
    <scope>NUCLEOTIDE SEQUENCE [LARGE SCALE GENOMIC DNA]</scope>
    <source>
        <strain evidence="10">Tai18E2 / Tucson 14021-0261.01</strain>
    </source>
</reference>
<dbReference type="GO" id="GO:0030424">
    <property type="term" value="C:axon"/>
    <property type="evidence" value="ECO:0007669"/>
    <property type="project" value="TreeGrafter"/>
</dbReference>
<feature type="transmembrane region" description="Helical" evidence="8">
    <location>
        <begin position="174"/>
        <end position="198"/>
    </location>
</feature>
<evidence type="ECO:0000256" key="4">
    <source>
        <dbReference type="ARBA" id="ARBA00022989"/>
    </source>
</evidence>
<gene>
    <name evidence="9" type="primary">Dyak\GE15434</name>
    <name evidence="9" type="synonym">dyak_GLEANR_1695</name>
    <name evidence="9" type="synonym">GE15434</name>
    <name evidence="9" type="ORF">Dyak_GE15434</name>
</gene>
<dbReference type="GO" id="GO:0005886">
    <property type="term" value="C:plasma membrane"/>
    <property type="evidence" value="ECO:0007669"/>
    <property type="project" value="UniProtKB-SubCell"/>
</dbReference>
<sequence>MYQPRRGFSCHLAWLILQTTLYASWLLGLFPFTFDSRRRQLKRSRWLLLYGFILHSCAMCLALSSYFAVRQRKKNHAFERNPLLELIYLRFAHTVFFSIGLLILMNVWKSNTILKIANELLTLEWQVKNLLTMKNCPNFNCFVLNKSVTAMGQIIVSILFCLWQENSYPKILKILCCLPLLGCQLIIMHFHTEIILVYRYVWLLNETLQDSCKLSSSRIRALTSLYDRLVKLSETVVASNDTQLILLLTIYLIGNTVQIFFLIVLGVSMNQRYIYLMASPQLLLNFWDFWLNVVVCDLTQKCGDRTSKVLKQFTVLEQHNEQLERSLNEFAWLCTQRKFRFQLCGLFPINYNMGFQMIITSFLYVVYLVQFDFMNL</sequence>
<evidence type="ECO:0000256" key="2">
    <source>
        <dbReference type="ARBA" id="ARBA00022475"/>
    </source>
</evidence>
<evidence type="ECO:0000313" key="10">
    <source>
        <dbReference type="Proteomes" id="UP000002282"/>
    </source>
</evidence>
<evidence type="ECO:0000256" key="1">
    <source>
        <dbReference type="ARBA" id="ARBA00004651"/>
    </source>
</evidence>
<accession>B4P3L6</accession>
<evidence type="ECO:0000256" key="6">
    <source>
        <dbReference type="ARBA" id="ARBA00023170"/>
    </source>
</evidence>
<feature type="transmembrane region" description="Helical" evidence="8">
    <location>
        <begin position="346"/>
        <end position="369"/>
    </location>
</feature>
<proteinExistence type="inferred from homology"/>
<name>B4P3L6_DROYA</name>
<comment type="subcellular location">
    <subcellularLocation>
        <location evidence="1 8">Cell membrane</location>
        <topology evidence="1 8">Multi-pass membrane protein</topology>
    </subcellularLocation>
</comment>
<comment type="similarity">
    <text evidence="8">Belongs to the insect chemoreceptor superfamily. Gustatory receptor (GR) family.</text>
</comment>
<dbReference type="EMBL" id="CM000157">
    <property type="protein sequence ID" value="EDW87283.1"/>
    <property type="molecule type" value="Genomic_DNA"/>
</dbReference>
<dbReference type="GO" id="GO:0030425">
    <property type="term" value="C:dendrite"/>
    <property type="evidence" value="ECO:0007669"/>
    <property type="project" value="TreeGrafter"/>
</dbReference>
<keyword evidence="3 8" id="KW-0812">Transmembrane</keyword>
<keyword evidence="10" id="KW-1185">Reference proteome</keyword>
<dbReference type="GO" id="GO:0007165">
    <property type="term" value="P:signal transduction"/>
    <property type="evidence" value="ECO:0007669"/>
    <property type="project" value="UniProtKB-KW"/>
</dbReference>
<feature type="transmembrane region" description="Helical" evidence="8">
    <location>
        <begin position="87"/>
        <end position="108"/>
    </location>
</feature>
<keyword evidence="6 8" id="KW-0675">Receptor</keyword>
<comment type="function">
    <text evidence="8">Gustatory receptor which mediates acceptance or avoidance behavior, depending on its substrates.</text>
</comment>
<keyword evidence="4 8" id="KW-1133">Transmembrane helix</keyword>
<dbReference type="HOGENOM" id="CLU_033758_0_0_1"/>
<feature type="transmembrane region" description="Helical" evidence="8">
    <location>
        <begin position="46"/>
        <end position="67"/>
    </location>
</feature>
<dbReference type="InterPro" id="IPR013604">
    <property type="entry name" value="7TM_chemorcpt"/>
</dbReference>
<dbReference type="PANTHER" id="PTHR21143">
    <property type="entry name" value="INVERTEBRATE GUSTATORY RECEPTOR"/>
    <property type="match status" value="1"/>
</dbReference>
<reference evidence="9 10" key="2">
    <citation type="journal article" date="2007" name="PLoS Biol.">
        <title>Principles of genome evolution in the Drosophila melanogaster species group.</title>
        <authorList>
            <person name="Ranz J.M."/>
            <person name="Maurin D."/>
            <person name="Chan Y.S."/>
            <person name="von Grotthuss M."/>
            <person name="Hillier L.W."/>
            <person name="Roote J."/>
            <person name="Ashburner M."/>
            <person name="Bergman C.M."/>
        </authorList>
    </citation>
    <scope>NUCLEOTIDE SEQUENCE [LARGE SCALE GENOMIC DNA]</scope>
    <source>
        <strain evidence="10">Tai18E2 / Tucson 14021-0261.01</strain>
    </source>
</reference>
<keyword evidence="7 8" id="KW-0807">Transducer</keyword>
<feature type="transmembrane region" description="Helical" evidence="8">
    <location>
        <begin position="12"/>
        <end position="34"/>
    </location>
</feature>
<evidence type="ECO:0000256" key="3">
    <source>
        <dbReference type="ARBA" id="ARBA00022692"/>
    </source>
</evidence>
<dbReference type="OrthoDB" id="8067175at2759"/>
<organism evidence="9 10">
    <name type="scientific">Drosophila yakuba</name>
    <name type="common">Fruit fly</name>
    <dbReference type="NCBI Taxonomy" id="7245"/>
    <lineage>
        <taxon>Eukaryota</taxon>
        <taxon>Metazoa</taxon>
        <taxon>Ecdysozoa</taxon>
        <taxon>Arthropoda</taxon>
        <taxon>Hexapoda</taxon>
        <taxon>Insecta</taxon>
        <taxon>Pterygota</taxon>
        <taxon>Neoptera</taxon>
        <taxon>Endopterygota</taxon>
        <taxon>Diptera</taxon>
        <taxon>Brachycera</taxon>
        <taxon>Muscomorpha</taxon>
        <taxon>Ephydroidea</taxon>
        <taxon>Drosophilidae</taxon>
        <taxon>Drosophila</taxon>
        <taxon>Sophophora</taxon>
    </lineage>
</organism>
<evidence type="ECO:0000313" key="9">
    <source>
        <dbReference type="EMBL" id="EDW87283.1"/>
    </source>
</evidence>
<dbReference type="PhylomeDB" id="B4P3L6"/>
<feature type="transmembrane region" description="Helical" evidence="8">
    <location>
        <begin position="244"/>
        <end position="267"/>
    </location>
</feature>
<dbReference type="GO" id="GO:0043025">
    <property type="term" value="C:neuronal cell body"/>
    <property type="evidence" value="ECO:0007669"/>
    <property type="project" value="TreeGrafter"/>
</dbReference>
<keyword evidence="2 8" id="KW-1003">Cell membrane</keyword>
<evidence type="ECO:0000256" key="8">
    <source>
        <dbReference type="RuleBase" id="RU363108"/>
    </source>
</evidence>
<evidence type="ECO:0000256" key="7">
    <source>
        <dbReference type="ARBA" id="ARBA00023224"/>
    </source>
</evidence>
<dbReference type="Proteomes" id="UP000002282">
    <property type="component" value="Chromosome 2L"/>
</dbReference>
<comment type="caution">
    <text evidence="8">Lacks conserved residue(s) required for the propagation of feature annotation.</text>
</comment>
<dbReference type="GO" id="GO:0033041">
    <property type="term" value="F:sweet taste receptor activity"/>
    <property type="evidence" value="ECO:0007669"/>
    <property type="project" value="TreeGrafter"/>
</dbReference>
<dbReference type="PANTHER" id="PTHR21143:SF131">
    <property type="entry name" value="GUSTATORY AND ODORANT RECEPTOR 63A-RELATED"/>
    <property type="match status" value="1"/>
</dbReference>
<protein>
    <recommendedName>
        <fullName evidence="8">Gustatory receptor</fullName>
    </recommendedName>
</protein>
<dbReference type="AlphaFoldDB" id="B4P3L6"/>
<dbReference type="Pfam" id="PF08395">
    <property type="entry name" value="7tm_7"/>
    <property type="match status" value="1"/>
</dbReference>
<evidence type="ECO:0000256" key="5">
    <source>
        <dbReference type="ARBA" id="ARBA00023136"/>
    </source>
</evidence>
<dbReference type="KEGG" id="dya:Dyak_GE15434"/>
<keyword evidence="5 8" id="KW-0472">Membrane</keyword>
<dbReference type="OMA" id="IMHFHTE"/>